<accession>A0A9W9CEY6</accession>
<comment type="caution">
    <text evidence="3">The sequence shown here is derived from an EMBL/GenBank/DDBJ whole genome shotgun (WGS) entry which is preliminary data.</text>
</comment>
<reference evidence="3" key="1">
    <citation type="submission" date="2022-10" db="EMBL/GenBank/DDBJ databases">
        <title>Tapping the CABI collections for fungal endophytes: first genome assemblies for Collariella, Neodidymelliopsis, Ascochyta clinopodiicola, Didymella pomorum, Didymosphaeria variabile, Neocosmospora piperis and Neocucurbitaria cava.</title>
        <authorList>
            <person name="Hill R."/>
        </authorList>
    </citation>
    <scope>NUCLEOTIDE SEQUENCE</scope>
    <source>
        <strain evidence="3">IMI 356815</strain>
    </source>
</reference>
<dbReference type="Gene3D" id="1.10.1040.10">
    <property type="entry name" value="N-(1-d-carboxylethyl)-l-norvaline Dehydrogenase, domain 2"/>
    <property type="match status" value="2"/>
</dbReference>
<dbReference type="GO" id="GO:0050661">
    <property type="term" value="F:NADP binding"/>
    <property type="evidence" value="ECO:0007669"/>
    <property type="project" value="InterPro"/>
</dbReference>
<dbReference type="GO" id="GO:0051287">
    <property type="term" value="F:NAD binding"/>
    <property type="evidence" value="ECO:0007669"/>
    <property type="project" value="InterPro"/>
</dbReference>
<evidence type="ECO:0000259" key="1">
    <source>
        <dbReference type="Pfam" id="PF03446"/>
    </source>
</evidence>
<protein>
    <recommendedName>
        <fullName evidence="5">Oxidoreductase-like protein</fullName>
    </recommendedName>
</protein>
<keyword evidence="4" id="KW-1185">Reference proteome</keyword>
<dbReference type="InterPro" id="IPR036291">
    <property type="entry name" value="NAD(P)-bd_dom_sf"/>
</dbReference>
<evidence type="ECO:0000313" key="4">
    <source>
        <dbReference type="Proteomes" id="UP001140513"/>
    </source>
</evidence>
<gene>
    <name evidence="3" type="ORF">N0V89_003030</name>
</gene>
<organism evidence="3 4">
    <name type="scientific">Didymosphaeria variabile</name>
    <dbReference type="NCBI Taxonomy" id="1932322"/>
    <lineage>
        <taxon>Eukaryota</taxon>
        <taxon>Fungi</taxon>
        <taxon>Dikarya</taxon>
        <taxon>Ascomycota</taxon>
        <taxon>Pezizomycotina</taxon>
        <taxon>Dothideomycetes</taxon>
        <taxon>Pleosporomycetidae</taxon>
        <taxon>Pleosporales</taxon>
        <taxon>Massarineae</taxon>
        <taxon>Didymosphaeriaceae</taxon>
        <taxon>Didymosphaeria</taxon>
    </lineage>
</organism>
<dbReference type="InterPro" id="IPR006115">
    <property type="entry name" value="6PGDH_NADP-bd"/>
</dbReference>
<dbReference type="PANTHER" id="PTHR43060">
    <property type="entry name" value="3-HYDROXYISOBUTYRATE DEHYDROGENASE-LIKE 1, MITOCHONDRIAL-RELATED"/>
    <property type="match status" value="1"/>
</dbReference>
<evidence type="ECO:0000259" key="2">
    <source>
        <dbReference type="Pfam" id="PF14833"/>
    </source>
</evidence>
<feature type="domain" description="3-hydroxyisobutyrate dehydrogenase-like NAD-binding" evidence="2">
    <location>
        <begin position="174"/>
        <end position="294"/>
    </location>
</feature>
<dbReference type="Gene3D" id="3.40.50.720">
    <property type="entry name" value="NAD(P)-binding Rossmann-like Domain"/>
    <property type="match status" value="1"/>
</dbReference>
<sequence>MTSKPAIGFCGLGAMGFGMATHLVKQGYPVTGFDVYAPTLERFSQAGGTPSTSLSESAKDKQYYICMVATAQQAEQALFSDDGIVKGLPKGSVLYLTSTVPSSYAQHVEKKLGHIGRGDIYFIDAPVSGGAIRAGEGTLSIMAGASDAAFEKGKFLLDELTAPSKLFIVAGGIGAGSNMKMVHQVLAAIHIISVSEAFGFAARLGLNGNDVREHIVGGKAWSWMFENRSVRTLKEDYFPGASAVTIILKDTGIITSMANLVDFPVPLCSIAEQLYITGLDKDFGPNDDAGLVRLWTSQPVASIQSSLSEEDKQAKLELVSNLLNGIHLCAAAEGIAFAKHLGVPLAQYYELCVEAAGGSVQYKEQGANMIDILEGKHGQAAANLQSYRDGLKVTIAEARDKKIPLHLGNGALSLLEQAGKDVNLTSLLKLYSVQ</sequence>
<evidence type="ECO:0000313" key="3">
    <source>
        <dbReference type="EMBL" id="KAJ4358447.1"/>
    </source>
</evidence>
<dbReference type="GeneID" id="80906560"/>
<dbReference type="InterPro" id="IPR013328">
    <property type="entry name" value="6PGD_dom2"/>
</dbReference>
<dbReference type="RefSeq" id="XP_056075306.1">
    <property type="nucleotide sequence ID" value="XM_056211833.1"/>
</dbReference>
<dbReference type="SUPFAM" id="SSF48179">
    <property type="entry name" value="6-phosphogluconate dehydrogenase C-terminal domain-like"/>
    <property type="match status" value="2"/>
</dbReference>
<dbReference type="AlphaFoldDB" id="A0A9W9CEY6"/>
<dbReference type="SUPFAM" id="SSF51735">
    <property type="entry name" value="NAD(P)-binding Rossmann-fold domains"/>
    <property type="match status" value="1"/>
</dbReference>
<dbReference type="InterPro" id="IPR008927">
    <property type="entry name" value="6-PGluconate_DH-like_C_sf"/>
</dbReference>
<proteinExistence type="predicted"/>
<dbReference type="Pfam" id="PF14833">
    <property type="entry name" value="NAD_binding_11"/>
    <property type="match status" value="2"/>
</dbReference>
<dbReference type="EMBL" id="JAPEUX010000002">
    <property type="protein sequence ID" value="KAJ4358447.1"/>
    <property type="molecule type" value="Genomic_DNA"/>
</dbReference>
<dbReference type="InterPro" id="IPR029154">
    <property type="entry name" value="HIBADH-like_NADP-bd"/>
</dbReference>
<evidence type="ECO:0008006" key="5">
    <source>
        <dbReference type="Google" id="ProtNLM"/>
    </source>
</evidence>
<dbReference type="OrthoDB" id="48988at2759"/>
<feature type="domain" description="6-phosphogluconate dehydrogenase NADP-binding" evidence="1">
    <location>
        <begin position="7"/>
        <end position="162"/>
    </location>
</feature>
<dbReference type="PANTHER" id="PTHR43060:SF17">
    <property type="entry name" value="L-THREONATE DEHYDROGENASE"/>
    <property type="match status" value="1"/>
</dbReference>
<dbReference type="Pfam" id="PF03446">
    <property type="entry name" value="NAD_binding_2"/>
    <property type="match status" value="1"/>
</dbReference>
<dbReference type="Proteomes" id="UP001140513">
    <property type="component" value="Unassembled WGS sequence"/>
</dbReference>
<name>A0A9W9CEY6_9PLEO</name>
<feature type="domain" description="3-hydroxyisobutyrate dehydrogenase-like NAD-binding" evidence="2">
    <location>
        <begin position="318"/>
        <end position="420"/>
    </location>
</feature>